<dbReference type="SUPFAM" id="SSF51338">
    <property type="entry name" value="Composite domain of metallo-dependent hydrolases"/>
    <property type="match status" value="1"/>
</dbReference>
<dbReference type="GO" id="GO:0046872">
    <property type="term" value="F:metal ion binding"/>
    <property type="evidence" value="ECO:0007669"/>
    <property type="project" value="UniProtKB-KW"/>
</dbReference>
<dbReference type="SUPFAM" id="SSF51556">
    <property type="entry name" value="Metallo-dependent hydrolases"/>
    <property type="match status" value="1"/>
</dbReference>
<dbReference type="InterPro" id="IPR020043">
    <property type="entry name" value="Deacetylase_Atu3266-like"/>
</dbReference>
<dbReference type="Proteomes" id="UP000199226">
    <property type="component" value="Unassembled WGS sequence"/>
</dbReference>
<dbReference type="InterPro" id="IPR011059">
    <property type="entry name" value="Metal-dep_hydrolase_composite"/>
</dbReference>
<dbReference type="Pfam" id="PF01979">
    <property type="entry name" value="Amidohydro_1"/>
    <property type="match status" value="1"/>
</dbReference>
<evidence type="ECO:0000256" key="2">
    <source>
        <dbReference type="PIRSR" id="PIRSR039004-2"/>
    </source>
</evidence>
<dbReference type="STRING" id="990371.SAMN05421813_14211"/>
<keyword evidence="1" id="KW-0862">Zinc</keyword>
<evidence type="ECO:0000259" key="4">
    <source>
        <dbReference type="Pfam" id="PF01979"/>
    </source>
</evidence>
<dbReference type="PANTHER" id="PTHR42717:SF1">
    <property type="entry name" value="IMIDAZOLONEPROPIONASE AND RELATED AMIDOHYDROLASES"/>
    <property type="match status" value="1"/>
</dbReference>
<organism evidence="5 6">
    <name type="scientific">Daejeonella rubra</name>
    <dbReference type="NCBI Taxonomy" id="990371"/>
    <lineage>
        <taxon>Bacteria</taxon>
        <taxon>Pseudomonadati</taxon>
        <taxon>Bacteroidota</taxon>
        <taxon>Sphingobacteriia</taxon>
        <taxon>Sphingobacteriales</taxon>
        <taxon>Sphingobacteriaceae</taxon>
        <taxon>Daejeonella</taxon>
    </lineage>
</organism>
<dbReference type="InterPro" id="IPR032466">
    <property type="entry name" value="Metal_Hydrolase"/>
</dbReference>
<dbReference type="NCBIfam" id="NF006689">
    <property type="entry name" value="PRK09237.1"/>
    <property type="match status" value="1"/>
</dbReference>
<feature type="domain" description="Amidohydrolase-related" evidence="4">
    <location>
        <begin position="312"/>
        <end position="395"/>
    </location>
</feature>
<dbReference type="Gene3D" id="2.30.40.10">
    <property type="entry name" value="Urease, subunit C, domain 1"/>
    <property type="match status" value="1"/>
</dbReference>
<keyword evidence="3" id="KW-0732">Signal</keyword>
<feature type="binding site" evidence="1">
    <location>
        <position position="96"/>
    </location>
    <ligand>
        <name>Zn(2+)</name>
        <dbReference type="ChEBI" id="CHEBI:29105"/>
        <label>1</label>
    </ligand>
</feature>
<feature type="signal peptide" evidence="3">
    <location>
        <begin position="1"/>
        <end position="32"/>
    </location>
</feature>
<feature type="binding site" evidence="1">
    <location>
        <position position="255"/>
    </location>
    <ligand>
        <name>Zn(2+)</name>
        <dbReference type="ChEBI" id="CHEBI:29105"/>
        <label>2</label>
    </ligand>
</feature>
<dbReference type="AlphaFoldDB" id="A0A1G9YP63"/>
<sequence length="436" mass="47283">MSTQFNSKRGLSSISFSLVMMMAVLFSPSASSAQEIDLLLKGGHVIDAKNKINSKMDVAVKDGKVYRVAADIPASSAKKTVNVTGLYVTPGMIDIHGHVFHGTEPDNYLSNGLDALPPDGFTFRSGVTTVVDAGGAGWRNIDVFRKNIVEPAKTRVLAFMNIVGNGMRGIEAYEQDETDMDAKLSAAIAMKHKDIVVGFKLAHYIGHDWDPTDKAVEAGRIAGIPVMVDFGKALPPLPLEDLLLKHLRPGDILTHAYRYDQEYDRNGKMLEHKQAIVDVKTKKVKDFVWVARKKGLIFDVGHGGGSFNWSQAVPAMEQGFAPDVLSSDLHTGSMNAGFKDMANLASKFLTLGMPLADVIAASTWNPAKVIQRTELGNLSVGSEADIAVFNLREGDFGYIDASGMAIRGKQKLEAELTLRKGRVVWDLNALSAPLAK</sequence>
<dbReference type="InterPro" id="IPR006680">
    <property type="entry name" value="Amidohydro-rel"/>
</dbReference>
<feature type="modified residue" description="N6-carboxylysine" evidence="2">
    <location>
        <position position="200"/>
    </location>
</feature>
<name>A0A1G9YP63_9SPHI</name>
<feature type="binding site" evidence="1">
    <location>
        <position position="98"/>
    </location>
    <ligand>
        <name>Zn(2+)</name>
        <dbReference type="ChEBI" id="CHEBI:29105"/>
        <label>1</label>
    </ligand>
</feature>
<proteinExistence type="predicted"/>
<evidence type="ECO:0000256" key="1">
    <source>
        <dbReference type="PIRSR" id="PIRSR039004-1"/>
    </source>
</evidence>
<feature type="binding site" evidence="1">
    <location>
        <position position="328"/>
    </location>
    <ligand>
        <name>Zn(2+)</name>
        <dbReference type="ChEBI" id="CHEBI:29105"/>
        <label>1</label>
    </ligand>
</feature>
<dbReference type="GO" id="GO:0019213">
    <property type="term" value="F:deacetylase activity"/>
    <property type="evidence" value="ECO:0007669"/>
    <property type="project" value="InterPro"/>
</dbReference>
<dbReference type="PIRSF" id="PIRSF039004">
    <property type="entry name" value="ADE_EF_0837"/>
    <property type="match status" value="1"/>
</dbReference>
<dbReference type="EMBL" id="FNHH01000042">
    <property type="protein sequence ID" value="SDN10840.1"/>
    <property type="molecule type" value="Genomic_DNA"/>
</dbReference>
<dbReference type="GO" id="GO:0016810">
    <property type="term" value="F:hydrolase activity, acting on carbon-nitrogen (but not peptide) bonds"/>
    <property type="evidence" value="ECO:0007669"/>
    <property type="project" value="InterPro"/>
</dbReference>
<evidence type="ECO:0000313" key="5">
    <source>
        <dbReference type="EMBL" id="SDN10840.1"/>
    </source>
</evidence>
<feature type="binding site" description="via carbamate group" evidence="1">
    <location>
        <position position="200"/>
    </location>
    <ligand>
        <name>Zn(2+)</name>
        <dbReference type="ChEBI" id="CHEBI:29105"/>
        <label>2</label>
    </ligand>
</feature>
<dbReference type="Gene3D" id="3.20.20.140">
    <property type="entry name" value="Metal-dependent hydrolases"/>
    <property type="match status" value="1"/>
</dbReference>
<dbReference type="RefSeq" id="WP_176767744.1">
    <property type="nucleotide sequence ID" value="NZ_FNHH01000042.1"/>
</dbReference>
<reference evidence="6" key="1">
    <citation type="submission" date="2016-10" db="EMBL/GenBank/DDBJ databases">
        <authorList>
            <person name="Varghese N."/>
            <person name="Submissions S."/>
        </authorList>
    </citation>
    <scope>NUCLEOTIDE SEQUENCE [LARGE SCALE GENOMIC DNA]</scope>
    <source>
        <strain evidence="6">DSM 24536</strain>
    </source>
</reference>
<dbReference type="PANTHER" id="PTHR42717">
    <property type="entry name" value="DIHYDROOROTASE-RELATED"/>
    <property type="match status" value="1"/>
</dbReference>
<evidence type="ECO:0000313" key="6">
    <source>
        <dbReference type="Proteomes" id="UP000199226"/>
    </source>
</evidence>
<evidence type="ECO:0000256" key="3">
    <source>
        <dbReference type="SAM" id="SignalP"/>
    </source>
</evidence>
<gene>
    <name evidence="5" type="ORF">SAMN05421813_14211</name>
</gene>
<feature type="chain" id="PRO_5011478645" evidence="3">
    <location>
        <begin position="33"/>
        <end position="436"/>
    </location>
</feature>
<feature type="binding site" description="via carbamate group" evidence="1">
    <location>
        <position position="200"/>
    </location>
    <ligand>
        <name>Zn(2+)</name>
        <dbReference type="ChEBI" id="CHEBI:29105"/>
        <label>1</label>
    </ligand>
</feature>
<accession>A0A1G9YP63</accession>
<keyword evidence="1" id="KW-0479">Metal-binding</keyword>
<protein>
    <submittedName>
        <fullName evidence="5">Dihydroorotase</fullName>
    </submittedName>
</protein>
<keyword evidence="6" id="KW-1185">Reference proteome</keyword>